<proteinExistence type="predicted"/>
<evidence type="ECO:0000313" key="2">
    <source>
        <dbReference type="Proteomes" id="UP000663637"/>
    </source>
</evidence>
<name>A0ABX7KBA6_9SPHN</name>
<evidence type="ECO:0000313" key="1">
    <source>
        <dbReference type="EMBL" id="QSB44802.1"/>
    </source>
</evidence>
<dbReference type="RefSeq" id="WP_205442916.1">
    <property type="nucleotide sequence ID" value="NZ_CP061510.1"/>
</dbReference>
<protein>
    <submittedName>
        <fullName evidence="1">Uncharacterized protein</fullName>
    </submittedName>
</protein>
<dbReference type="Proteomes" id="UP000663637">
    <property type="component" value="Chromosome"/>
</dbReference>
<accession>A0ABX7KBA6</accession>
<keyword evidence="2" id="KW-1185">Reference proteome</keyword>
<reference evidence="1 2" key="1">
    <citation type="submission" date="2020-09" db="EMBL/GenBank/DDBJ databases">
        <title>Complete genome sequence of altererythrobacter flavus SS-21NJ, isolated from Dongying oil sludge in Shandong province.</title>
        <authorList>
            <person name="Sun S."/>
            <person name="Zhang Z."/>
        </authorList>
    </citation>
    <scope>NUCLEOTIDE SEQUENCE [LARGE SCALE GENOMIC DNA]</scope>
    <source>
        <strain evidence="1 2">SS-21NJ</strain>
    </source>
</reference>
<gene>
    <name evidence="1" type="ORF">IDJ81_01070</name>
</gene>
<sequence>MTSILERASLLLGGAFIALGAEMRGWINYSRDVEFWLMGAFLGLLFASEFLRRNAKNDATETANPAAE</sequence>
<dbReference type="EMBL" id="CP061510">
    <property type="protein sequence ID" value="QSB44802.1"/>
    <property type="molecule type" value="Genomic_DNA"/>
</dbReference>
<organism evidence="1 2">
    <name type="scientific">Tsuneonella flava</name>
    <dbReference type="NCBI Taxonomy" id="2055955"/>
    <lineage>
        <taxon>Bacteria</taxon>
        <taxon>Pseudomonadati</taxon>
        <taxon>Pseudomonadota</taxon>
        <taxon>Alphaproteobacteria</taxon>
        <taxon>Sphingomonadales</taxon>
        <taxon>Erythrobacteraceae</taxon>
        <taxon>Tsuneonella</taxon>
    </lineage>
</organism>